<dbReference type="OrthoDB" id="9793115at2"/>
<keyword evidence="2" id="KW-1185">Reference proteome</keyword>
<dbReference type="RefSeq" id="WP_058891656.1">
    <property type="nucleotide sequence ID" value="NZ_LQBL01000028.1"/>
</dbReference>
<protein>
    <recommendedName>
        <fullName evidence="3">Phosphoglycerate mutase</fullName>
    </recommendedName>
</protein>
<dbReference type="Pfam" id="PF00300">
    <property type="entry name" value="His_Phos_1"/>
    <property type="match status" value="1"/>
</dbReference>
<reference evidence="1 2" key="1">
    <citation type="submission" date="2015-12" db="EMBL/GenBank/DDBJ databases">
        <title>Serinicoccus chungangenesis strain CD08_5 genome sequencing and assembly.</title>
        <authorList>
            <person name="Chander A.M."/>
            <person name="Kaur G."/>
            <person name="Nair G.R."/>
            <person name="Dhawan D.K."/>
            <person name="Kochhar R.K."/>
            <person name="Mayilraj S."/>
            <person name="Bhadada S.K."/>
        </authorList>
    </citation>
    <scope>NUCLEOTIDE SEQUENCE [LARGE SCALE GENOMIC DNA]</scope>
    <source>
        <strain evidence="1 2">CD08_5</strain>
    </source>
</reference>
<evidence type="ECO:0000313" key="2">
    <source>
        <dbReference type="Proteomes" id="UP000054837"/>
    </source>
</evidence>
<organism evidence="1 2">
    <name type="scientific">Serinicoccus chungangensis</name>
    <dbReference type="NCBI Taxonomy" id="767452"/>
    <lineage>
        <taxon>Bacteria</taxon>
        <taxon>Bacillati</taxon>
        <taxon>Actinomycetota</taxon>
        <taxon>Actinomycetes</taxon>
        <taxon>Micrococcales</taxon>
        <taxon>Ornithinimicrobiaceae</taxon>
        <taxon>Serinicoccus</taxon>
    </lineage>
</organism>
<evidence type="ECO:0008006" key="3">
    <source>
        <dbReference type="Google" id="ProtNLM"/>
    </source>
</evidence>
<gene>
    <name evidence="1" type="ORF">AVL62_02400</name>
</gene>
<dbReference type="InterPro" id="IPR029033">
    <property type="entry name" value="His_PPase_superfam"/>
</dbReference>
<comment type="caution">
    <text evidence="1">The sequence shown here is derived from an EMBL/GenBank/DDBJ whole genome shotgun (WGS) entry which is preliminary data.</text>
</comment>
<name>A0A0W8I5X8_9MICO</name>
<dbReference type="STRING" id="767452.AVL62_02400"/>
<evidence type="ECO:0000313" key="1">
    <source>
        <dbReference type="EMBL" id="KUG53647.1"/>
    </source>
</evidence>
<dbReference type="SUPFAM" id="SSF53254">
    <property type="entry name" value="Phosphoglycerate mutase-like"/>
    <property type="match status" value="1"/>
</dbReference>
<dbReference type="Proteomes" id="UP000054837">
    <property type="component" value="Unassembled WGS sequence"/>
</dbReference>
<dbReference type="Gene3D" id="3.40.50.1240">
    <property type="entry name" value="Phosphoglycerate mutase-like"/>
    <property type="match status" value="1"/>
</dbReference>
<dbReference type="AlphaFoldDB" id="A0A0W8I5X8"/>
<accession>A0A0W8I5X8</accession>
<dbReference type="InterPro" id="IPR013078">
    <property type="entry name" value="His_Pase_superF_clade-1"/>
</dbReference>
<proteinExistence type="predicted"/>
<dbReference type="EMBL" id="LQBL01000028">
    <property type="protein sequence ID" value="KUG53647.1"/>
    <property type="molecule type" value="Genomic_DNA"/>
</dbReference>
<sequence>MSDLQCPARIVLLDADAAHTSTEALQAERVAHVYADRGCGALDPATALAAAWEVVVTGLDASPGGLRTALEDLADLHRGETVVVVTHGEVMTALLPTLGWAVEDRAPCAGLVLERDGDGWRNRGRVTARPDGGAAQTA</sequence>